<evidence type="ECO:0000313" key="5">
    <source>
        <dbReference type="EMBL" id="RDH41904.1"/>
    </source>
</evidence>
<sequence length="78" mass="8874">MHNEIGSYEAKSKLPELLRRVESGESFTITNRGKVIADLVPADHQKQKVKNAIANIKKMKQHVMSDEVLDELKMDGRK</sequence>
<dbReference type="InterPro" id="IPR051416">
    <property type="entry name" value="phD-YefM_TA_antitoxins"/>
</dbReference>
<evidence type="ECO:0000313" key="3">
    <source>
        <dbReference type="EMBL" id="RDH41823.1"/>
    </source>
</evidence>
<gene>
    <name evidence="4" type="ORF">B9G39_25880</name>
    <name evidence="5" type="ORF">B9G39_26165</name>
    <name evidence="3" type="ORF">B9G39_26740</name>
    <name evidence="2" type="ORF">B9G39_29435</name>
</gene>
<accession>A0A4P9VGL9</accession>
<organism evidence="2 6">
    <name type="scientific">Zooshikella ganghwensis</name>
    <dbReference type="NCBI Taxonomy" id="202772"/>
    <lineage>
        <taxon>Bacteria</taxon>
        <taxon>Pseudomonadati</taxon>
        <taxon>Pseudomonadota</taxon>
        <taxon>Gammaproteobacteria</taxon>
        <taxon>Oceanospirillales</taxon>
        <taxon>Zooshikellaceae</taxon>
        <taxon>Zooshikella</taxon>
    </lineage>
</organism>
<evidence type="ECO:0000256" key="1">
    <source>
        <dbReference type="ARBA" id="ARBA00009981"/>
    </source>
</evidence>
<protein>
    <submittedName>
        <fullName evidence="2">Type II toxin-antitoxin system prevent-host-death family antitoxin</fullName>
    </submittedName>
</protein>
<dbReference type="RefSeq" id="WP_027710417.1">
    <property type="nucleotide sequence ID" value="NZ_JAEVHG010000029.1"/>
</dbReference>
<dbReference type="InterPro" id="IPR036165">
    <property type="entry name" value="YefM-like_sf"/>
</dbReference>
<comment type="similarity">
    <text evidence="1">Belongs to the phD/YefM antitoxin family.</text>
</comment>
<dbReference type="AlphaFoldDB" id="A0A4P9VGL9"/>
<reference evidence="2 6" key="1">
    <citation type="submission" date="2017-04" db="EMBL/GenBank/DDBJ databases">
        <title>Draft genome sequence of Zooshikella ganghwensis VG4 isolated from Red Sea sediments.</title>
        <authorList>
            <person name="Rehman Z."/>
            <person name="Alam I."/>
            <person name="Kamau A."/>
            <person name="Bajic V."/>
            <person name="Leiknes T."/>
        </authorList>
    </citation>
    <scope>NUCLEOTIDE SEQUENCE [LARGE SCALE GENOMIC DNA]</scope>
    <source>
        <strain evidence="2 6">VG4</strain>
    </source>
</reference>
<evidence type="ECO:0000313" key="4">
    <source>
        <dbReference type="EMBL" id="RDH41854.1"/>
    </source>
</evidence>
<dbReference type="Proteomes" id="UP000257039">
    <property type="component" value="Unassembled WGS sequence"/>
</dbReference>
<dbReference type="SUPFAM" id="SSF143120">
    <property type="entry name" value="YefM-like"/>
    <property type="match status" value="1"/>
</dbReference>
<keyword evidence="6" id="KW-1185">Reference proteome</keyword>
<evidence type="ECO:0000313" key="6">
    <source>
        <dbReference type="Proteomes" id="UP000257039"/>
    </source>
</evidence>
<name>A0A4P9VGL9_9GAMM</name>
<dbReference type="EMBL" id="NDXW01000011">
    <property type="protein sequence ID" value="RDH41237.1"/>
    <property type="molecule type" value="Genomic_DNA"/>
</dbReference>
<comment type="caution">
    <text evidence="2">The sequence shown here is derived from an EMBL/GenBank/DDBJ whole genome shotgun (WGS) entry which is preliminary data.</text>
</comment>
<dbReference type="EMBL" id="NDXW01000002">
    <property type="protein sequence ID" value="RDH41904.1"/>
    <property type="molecule type" value="Genomic_DNA"/>
</dbReference>
<proteinExistence type="inferred from homology"/>
<dbReference type="EMBL" id="NDXW01000003">
    <property type="protein sequence ID" value="RDH41823.1"/>
    <property type="molecule type" value="Genomic_DNA"/>
</dbReference>
<dbReference type="NCBIfam" id="TIGR01552">
    <property type="entry name" value="phd_fam"/>
    <property type="match status" value="1"/>
</dbReference>
<dbReference type="EMBL" id="NDXW01000002">
    <property type="protein sequence ID" value="RDH41854.1"/>
    <property type="molecule type" value="Genomic_DNA"/>
</dbReference>
<evidence type="ECO:0000313" key="2">
    <source>
        <dbReference type="EMBL" id="RDH41237.1"/>
    </source>
</evidence>
<dbReference type="Gene3D" id="3.40.1620.10">
    <property type="entry name" value="YefM-like domain"/>
    <property type="match status" value="1"/>
</dbReference>
<dbReference type="PANTHER" id="PTHR35377">
    <property type="entry name" value="ANTITOXIN VAPB49-RELATED-RELATED"/>
    <property type="match status" value="1"/>
</dbReference>